<gene>
    <name evidence="8" type="ORF">DN068_19275</name>
</gene>
<dbReference type="EMBL" id="QKTW01000025">
    <property type="protein sequence ID" value="PZF71431.1"/>
    <property type="molecule type" value="Genomic_DNA"/>
</dbReference>
<comment type="similarity">
    <text evidence="1 5">Belongs to the peptidase S8 family.</text>
</comment>
<keyword evidence="6" id="KW-0732">Signal</keyword>
<keyword evidence="4 5" id="KW-0720">Serine protease</keyword>
<dbReference type="GO" id="GO:0006508">
    <property type="term" value="P:proteolysis"/>
    <property type="evidence" value="ECO:0007669"/>
    <property type="project" value="UniProtKB-KW"/>
</dbReference>
<dbReference type="InterPro" id="IPR023828">
    <property type="entry name" value="Peptidase_S8_Ser-AS"/>
</dbReference>
<evidence type="ECO:0000256" key="1">
    <source>
        <dbReference type="ARBA" id="ARBA00011073"/>
    </source>
</evidence>
<dbReference type="PROSITE" id="PS00138">
    <property type="entry name" value="SUBTILASE_SER"/>
    <property type="match status" value="1"/>
</dbReference>
<evidence type="ECO:0000256" key="6">
    <source>
        <dbReference type="SAM" id="SignalP"/>
    </source>
</evidence>
<feature type="active site" description="Charge relay system" evidence="5">
    <location>
        <position position="416"/>
    </location>
</feature>
<keyword evidence="2 5" id="KW-0645">Protease</keyword>
<keyword evidence="3 5" id="KW-0378">Hydrolase</keyword>
<evidence type="ECO:0000256" key="4">
    <source>
        <dbReference type="ARBA" id="ARBA00022825"/>
    </source>
</evidence>
<protein>
    <submittedName>
        <fullName evidence="8">Peptidase S8</fullName>
    </submittedName>
</protein>
<comment type="caution">
    <text evidence="8">The sequence shown here is derived from an EMBL/GenBank/DDBJ whole genome shotgun (WGS) entry which is preliminary data.</text>
</comment>
<evidence type="ECO:0000256" key="3">
    <source>
        <dbReference type="ARBA" id="ARBA00022801"/>
    </source>
</evidence>
<dbReference type="InterPro" id="IPR036852">
    <property type="entry name" value="Peptidase_S8/S53_dom_sf"/>
</dbReference>
<evidence type="ECO:0000256" key="2">
    <source>
        <dbReference type="ARBA" id="ARBA00022670"/>
    </source>
</evidence>
<dbReference type="PANTHER" id="PTHR43399">
    <property type="entry name" value="SUBTILISIN-RELATED"/>
    <property type="match status" value="1"/>
</dbReference>
<reference evidence="8 9" key="1">
    <citation type="submission" date="2018-06" db="EMBL/GenBank/DDBJ databases">
        <title>Mucibacter soli gen. nov., sp. nov., a new member of the family Chitinophagaceae producing mucin.</title>
        <authorList>
            <person name="Kim M.-K."/>
            <person name="Park S."/>
            <person name="Kim T.-S."/>
            <person name="Joung Y."/>
            <person name="Han J.-H."/>
            <person name="Kim S.B."/>
        </authorList>
    </citation>
    <scope>NUCLEOTIDE SEQUENCE [LARGE SCALE GENOMIC DNA]</scope>
    <source>
        <strain evidence="8 9">R1-15</strain>
    </source>
</reference>
<dbReference type="OrthoDB" id="9798386at2"/>
<organism evidence="8 9">
    <name type="scientific">Taibaiella soli</name>
    <dbReference type="NCBI Taxonomy" id="1649169"/>
    <lineage>
        <taxon>Bacteria</taxon>
        <taxon>Pseudomonadati</taxon>
        <taxon>Bacteroidota</taxon>
        <taxon>Chitinophagia</taxon>
        <taxon>Chitinophagales</taxon>
        <taxon>Chitinophagaceae</taxon>
        <taxon>Taibaiella</taxon>
    </lineage>
</organism>
<proteinExistence type="inferred from homology"/>
<dbReference type="InterPro" id="IPR034080">
    <property type="entry name" value="Protease_P7-like_dom"/>
</dbReference>
<evidence type="ECO:0000313" key="8">
    <source>
        <dbReference type="EMBL" id="PZF71431.1"/>
    </source>
</evidence>
<feature type="domain" description="Peptidase S8/S53" evidence="7">
    <location>
        <begin position="51"/>
        <end position="451"/>
    </location>
</feature>
<evidence type="ECO:0000256" key="5">
    <source>
        <dbReference type="PROSITE-ProRule" id="PRU01240"/>
    </source>
</evidence>
<dbReference type="InterPro" id="IPR000209">
    <property type="entry name" value="Peptidase_S8/S53_dom"/>
</dbReference>
<feature type="signal peptide" evidence="6">
    <location>
        <begin position="1"/>
        <end position="19"/>
    </location>
</feature>
<dbReference type="AlphaFoldDB" id="A0A2W2A846"/>
<feature type="active site" description="Charge relay system" evidence="5">
    <location>
        <position position="59"/>
    </location>
</feature>
<name>A0A2W2A846_9BACT</name>
<dbReference type="InterPro" id="IPR051048">
    <property type="entry name" value="Peptidase_S8/S53_subtilisin"/>
</dbReference>
<evidence type="ECO:0000259" key="7">
    <source>
        <dbReference type="Pfam" id="PF00082"/>
    </source>
</evidence>
<feature type="chain" id="PRO_5015871437" evidence="6">
    <location>
        <begin position="20"/>
        <end position="498"/>
    </location>
</feature>
<dbReference type="Proteomes" id="UP000248745">
    <property type="component" value="Unassembled WGS sequence"/>
</dbReference>
<dbReference type="InterPro" id="IPR015500">
    <property type="entry name" value="Peptidase_S8_subtilisin-rel"/>
</dbReference>
<dbReference type="RefSeq" id="WP_111000577.1">
    <property type="nucleotide sequence ID" value="NZ_QKTW01000025.1"/>
</dbReference>
<dbReference type="CDD" id="cd07483">
    <property type="entry name" value="Peptidases_S8_Subtilisin_Novo-like"/>
    <property type="match status" value="1"/>
</dbReference>
<dbReference type="PRINTS" id="PR00723">
    <property type="entry name" value="SUBTILISIN"/>
</dbReference>
<evidence type="ECO:0000313" key="9">
    <source>
        <dbReference type="Proteomes" id="UP000248745"/>
    </source>
</evidence>
<sequence length="498" mass="54276">MIRAILFSSLILAATLANAQTNWQLKSPAKNKICGASVEEAYKKLNDRTAKNVIVAVIDIGTDITHEDLKGMIWTNPREIAGNGIDDDHNGYIDDINGWNFIGGKNGNLLYEATEETRMYQTLRKQWFGRDTTNLKEADSAAFAQFKKAKKQYIVAQKQRDGDAKSMTTIYNLNQHWFWRQIFHMAAGGKQFDTDIAEAKEMTVQGAAYNKINVDSQRIAIVGDDPTNPHERYYGNNEVYTSASTHGTHTAGIIAAVRNNNIGINGVSNDVRIMVLRAVPWGDERDKDIANAIRYAADNGASIINMSFGKYKSPDKSVVDSAIAYATAKDVLFIHSAGNESKNIDTVNCYPNPRSSAADANDSNWIEVGANGKKKGKKLPASFSNYGQHAVDIFAPGENIYATLPGNQYGKESGTSMAGPVVAGVAAIIRAYFPDLSAAEVKSLLVKTAYKYDGKVRTPGHKKMKVKFSTLSVAGGIVDAAAAVDAAKKEKTLISLQK</sequence>
<feature type="active site" description="Charge relay system" evidence="5">
    <location>
        <position position="246"/>
    </location>
</feature>
<dbReference type="GO" id="GO:0004252">
    <property type="term" value="F:serine-type endopeptidase activity"/>
    <property type="evidence" value="ECO:0007669"/>
    <property type="project" value="UniProtKB-UniRule"/>
</dbReference>
<dbReference type="SUPFAM" id="SSF52743">
    <property type="entry name" value="Subtilisin-like"/>
    <property type="match status" value="1"/>
</dbReference>
<dbReference type="PANTHER" id="PTHR43399:SF4">
    <property type="entry name" value="CELL WALL-ASSOCIATED PROTEASE"/>
    <property type="match status" value="1"/>
</dbReference>
<dbReference type="Gene3D" id="3.40.50.200">
    <property type="entry name" value="Peptidase S8/S53 domain"/>
    <property type="match status" value="2"/>
</dbReference>
<keyword evidence="9" id="KW-1185">Reference proteome</keyword>
<dbReference type="Pfam" id="PF00082">
    <property type="entry name" value="Peptidase_S8"/>
    <property type="match status" value="1"/>
</dbReference>
<dbReference type="PROSITE" id="PS51892">
    <property type="entry name" value="SUBTILASE"/>
    <property type="match status" value="1"/>
</dbReference>
<accession>A0A2W2A846</accession>